<evidence type="ECO:0000313" key="8">
    <source>
        <dbReference type="EMBL" id="MCV2867946.1"/>
    </source>
</evidence>
<keyword evidence="4 6" id="KW-0238">DNA-binding</keyword>
<dbReference type="InterPro" id="IPR001647">
    <property type="entry name" value="HTH_TetR"/>
</dbReference>
<keyword evidence="5" id="KW-0804">Transcription</keyword>
<protein>
    <submittedName>
        <fullName evidence="8">TetR/AcrR family transcriptional regulator C-terminal domain-containing protein</fullName>
    </submittedName>
</protein>
<feature type="domain" description="HTH tetR-type" evidence="7">
    <location>
        <begin position="15"/>
        <end position="75"/>
    </location>
</feature>
<dbReference type="InterPro" id="IPR050109">
    <property type="entry name" value="HTH-type_TetR-like_transc_reg"/>
</dbReference>
<dbReference type="PANTHER" id="PTHR30055">
    <property type="entry name" value="HTH-TYPE TRANSCRIPTIONAL REGULATOR RUTR"/>
    <property type="match status" value="1"/>
</dbReference>
<name>A0ABT2ZAZ2_9RHOB</name>
<dbReference type="PROSITE" id="PS50977">
    <property type="entry name" value="HTH_TETR_2"/>
    <property type="match status" value="1"/>
</dbReference>
<accession>A0ABT2ZAZ2</accession>
<keyword evidence="3" id="KW-0805">Transcription regulation</keyword>
<dbReference type="RefSeq" id="WP_263733572.1">
    <property type="nucleotide sequence ID" value="NZ_JAOWKY010000001.1"/>
</dbReference>
<dbReference type="PRINTS" id="PR00400">
    <property type="entry name" value="TETREPRESSOR"/>
</dbReference>
<dbReference type="Pfam" id="PF02909">
    <property type="entry name" value="TetR_C_1"/>
    <property type="match status" value="1"/>
</dbReference>
<dbReference type="EMBL" id="JAOWKY010000001">
    <property type="protein sequence ID" value="MCV2867946.1"/>
    <property type="molecule type" value="Genomic_DNA"/>
</dbReference>
<keyword evidence="2" id="KW-0678">Repressor</keyword>
<evidence type="ECO:0000256" key="6">
    <source>
        <dbReference type="PROSITE-ProRule" id="PRU00335"/>
    </source>
</evidence>
<dbReference type="Gene3D" id="1.10.357.10">
    <property type="entry name" value="Tetracycline Repressor, domain 2"/>
    <property type="match status" value="1"/>
</dbReference>
<evidence type="ECO:0000256" key="1">
    <source>
        <dbReference type="ARBA" id="ARBA00002856"/>
    </source>
</evidence>
<comment type="caution">
    <text evidence="8">The sequence shown here is derived from an EMBL/GenBank/DDBJ whole genome shotgun (WGS) entry which is preliminary data.</text>
</comment>
<dbReference type="InterPro" id="IPR036271">
    <property type="entry name" value="Tet_transcr_reg_TetR-rel_C_sf"/>
</dbReference>
<evidence type="ECO:0000259" key="7">
    <source>
        <dbReference type="PROSITE" id="PS50977"/>
    </source>
</evidence>
<proteinExistence type="predicted"/>
<dbReference type="SUPFAM" id="SSF46689">
    <property type="entry name" value="Homeodomain-like"/>
    <property type="match status" value="1"/>
</dbReference>
<dbReference type="InterPro" id="IPR009057">
    <property type="entry name" value="Homeodomain-like_sf"/>
</dbReference>
<dbReference type="InterPro" id="IPR004111">
    <property type="entry name" value="Repressor_TetR_C"/>
</dbReference>
<dbReference type="PANTHER" id="PTHR30055:SF151">
    <property type="entry name" value="TRANSCRIPTIONAL REGULATORY PROTEIN"/>
    <property type="match status" value="1"/>
</dbReference>
<evidence type="ECO:0000256" key="5">
    <source>
        <dbReference type="ARBA" id="ARBA00023163"/>
    </source>
</evidence>
<dbReference type="Pfam" id="PF00440">
    <property type="entry name" value="TetR_N"/>
    <property type="match status" value="1"/>
</dbReference>
<evidence type="ECO:0000256" key="2">
    <source>
        <dbReference type="ARBA" id="ARBA00022491"/>
    </source>
</evidence>
<evidence type="ECO:0000256" key="4">
    <source>
        <dbReference type="ARBA" id="ARBA00023125"/>
    </source>
</evidence>
<comment type="function">
    <text evidence="1">TetR is the repressor of the tetracycline resistance element; its N-terminal region forms a helix-turn-helix structure and binds DNA. Binding of tetracycline to TetR reduces the repressor affinity for the tetracycline resistance gene (tetA) promoter operator sites.</text>
</comment>
<evidence type="ECO:0000256" key="3">
    <source>
        <dbReference type="ARBA" id="ARBA00023015"/>
    </source>
</evidence>
<gene>
    <name evidence="8" type="ORF">OEW28_04840</name>
</gene>
<dbReference type="InterPro" id="IPR003012">
    <property type="entry name" value="Tet_transcr_reg_TetR"/>
</dbReference>
<keyword evidence="9" id="KW-1185">Reference proteome</keyword>
<dbReference type="Proteomes" id="UP001652542">
    <property type="component" value="Unassembled WGS sequence"/>
</dbReference>
<organism evidence="8 9">
    <name type="scientific">Albidovulum marisflavi</name>
    <dbReference type="NCBI Taxonomy" id="2984159"/>
    <lineage>
        <taxon>Bacteria</taxon>
        <taxon>Pseudomonadati</taxon>
        <taxon>Pseudomonadota</taxon>
        <taxon>Alphaproteobacteria</taxon>
        <taxon>Rhodobacterales</taxon>
        <taxon>Paracoccaceae</taxon>
        <taxon>Albidovulum</taxon>
    </lineage>
</organism>
<sequence>MPETSQHRGRKRREPLNAERIAQEAMALVDEAGLDGFSFRNLAARLNCQAMSLYHYYPSKAHLFEALVGICISETPIPPEGAPWRARIFDFCASYRQTALRHPGFILYFATFRLNNAAGMAFLEDIVGMMAASGLGGRALALHFRAIGYYVTGAAIDEAMGYAKGPSAVEPVPGERARADFPAITAIGAYFGKDHHRAMFEHGLNILLDRMEADAASTRSSTSR</sequence>
<feature type="DNA-binding region" description="H-T-H motif" evidence="6">
    <location>
        <begin position="38"/>
        <end position="57"/>
    </location>
</feature>
<reference evidence="8 9" key="1">
    <citation type="submission" date="2022-10" db="EMBL/GenBank/DDBJ databases">
        <title>Defluviimonas sp. nov., isolated from ocean surface water.</title>
        <authorList>
            <person name="He W."/>
            <person name="Wang L."/>
            <person name="Zhang D.-F."/>
        </authorList>
    </citation>
    <scope>NUCLEOTIDE SEQUENCE [LARGE SCALE GENOMIC DNA]</scope>
    <source>
        <strain evidence="8 9">WL0002</strain>
    </source>
</reference>
<evidence type="ECO:0000313" key="9">
    <source>
        <dbReference type="Proteomes" id="UP001652542"/>
    </source>
</evidence>
<dbReference type="SUPFAM" id="SSF48498">
    <property type="entry name" value="Tetracyclin repressor-like, C-terminal domain"/>
    <property type="match status" value="1"/>
</dbReference>